<dbReference type="InterPro" id="IPR039933">
    <property type="entry name" value="XRI1"/>
</dbReference>
<evidence type="ECO:0000313" key="2">
    <source>
        <dbReference type="EMBL" id="CAG1865620.1"/>
    </source>
</evidence>
<gene>
    <name evidence="2" type="ORF">GSMUA_00080.1</name>
</gene>
<proteinExistence type="predicted"/>
<dbReference type="InParanoid" id="A0A804LBQ8"/>
<keyword evidence="4" id="KW-1185">Reference proteome</keyword>
<dbReference type="GO" id="GO:0007143">
    <property type="term" value="P:female meiotic nuclear division"/>
    <property type="evidence" value="ECO:0007669"/>
    <property type="project" value="InterPro"/>
</dbReference>
<dbReference type="Gramene" id="Ma11_t25130.1">
    <property type="protein sequence ID" value="Ma11_p25130.1"/>
    <property type="gene ID" value="Ma11_g25130"/>
</dbReference>
<dbReference type="EMBL" id="HG996475">
    <property type="protein sequence ID" value="CAG1865620.1"/>
    <property type="molecule type" value="Genomic_DNA"/>
</dbReference>
<dbReference type="EnsemblPlants" id="Ma11_t25130.1">
    <property type="protein sequence ID" value="Ma11_p25130.1"/>
    <property type="gene ID" value="Ma11_g25130"/>
</dbReference>
<dbReference type="AlphaFoldDB" id="A0A804LBQ8"/>
<reference evidence="2" key="1">
    <citation type="submission" date="2021-03" db="EMBL/GenBank/DDBJ databases">
        <authorList>
            <consortium name="Genoscope - CEA"/>
            <person name="William W."/>
        </authorList>
    </citation>
    <scope>NUCLEOTIDE SEQUENCE</scope>
    <source>
        <strain evidence="2">Doubled-haploid Pahang</strain>
    </source>
</reference>
<dbReference type="Proteomes" id="UP000012960">
    <property type="component" value="Unplaced"/>
</dbReference>
<dbReference type="GO" id="GO:0007140">
    <property type="term" value="P:male meiotic nuclear division"/>
    <property type="evidence" value="ECO:0007669"/>
    <property type="project" value="InterPro"/>
</dbReference>
<name>A0A804LBQ8_MUSAM</name>
<dbReference type="PANTHER" id="PTHR33385:SF4">
    <property type="entry name" value="PROTEIN XRI1"/>
    <property type="match status" value="1"/>
</dbReference>
<sequence length="112" mass="12378">METDMVPETPAPVHLNVFQGKKSYVIIPRKLNTSIAYPFALIEPCGVHGDVTLNDINQRIHAAPPSRLKHKKDEDPSIFNPTSAFSGKPVIVKTKVRTEGGQCRITVMRTKG</sequence>
<evidence type="ECO:0000313" key="3">
    <source>
        <dbReference type="EnsemblPlants" id="Ma11_p25130.1"/>
    </source>
</evidence>
<accession>A0A804LBQ8</accession>
<feature type="region of interest" description="Disordered" evidence="1">
    <location>
        <begin position="63"/>
        <end position="82"/>
    </location>
</feature>
<reference evidence="3" key="2">
    <citation type="submission" date="2021-05" db="UniProtKB">
        <authorList>
            <consortium name="EnsemblPlants"/>
        </authorList>
    </citation>
    <scope>IDENTIFICATION</scope>
    <source>
        <strain evidence="3">subsp. malaccensis</strain>
    </source>
</reference>
<dbReference type="OMA" id="RITVMRT"/>
<evidence type="ECO:0000313" key="4">
    <source>
        <dbReference type="Proteomes" id="UP000012960"/>
    </source>
</evidence>
<evidence type="ECO:0000256" key="1">
    <source>
        <dbReference type="SAM" id="MobiDB-lite"/>
    </source>
</evidence>
<organism evidence="3 4">
    <name type="scientific">Musa acuminata subsp. malaccensis</name>
    <name type="common">Wild banana</name>
    <name type="synonym">Musa malaccensis</name>
    <dbReference type="NCBI Taxonomy" id="214687"/>
    <lineage>
        <taxon>Eukaryota</taxon>
        <taxon>Viridiplantae</taxon>
        <taxon>Streptophyta</taxon>
        <taxon>Embryophyta</taxon>
        <taxon>Tracheophyta</taxon>
        <taxon>Spermatophyta</taxon>
        <taxon>Magnoliopsida</taxon>
        <taxon>Liliopsida</taxon>
        <taxon>Zingiberales</taxon>
        <taxon>Musaceae</taxon>
        <taxon>Musa</taxon>
    </lineage>
</organism>
<protein>
    <submittedName>
        <fullName evidence="2">(wild Malaysian banana) hypothetical protein</fullName>
    </submittedName>
</protein>
<dbReference type="PANTHER" id="PTHR33385">
    <property type="entry name" value="PROTEIN XRI1"/>
    <property type="match status" value="1"/>
</dbReference>